<keyword evidence="3" id="KW-1185">Reference proteome</keyword>
<organism evidence="2 3">
    <name type="scientific">Arcobacter lacus</name>
    <dbReference type="NCBI Taxonomy" id="1912876"/>
    <lineage>
        <taxon>Bacteria</taxon>
        <taxon>Pseudomonadati</taxon>
        <taxon>Campylobacterota</taxon>
        <taxon>Epsilonproteobacteria</taxon>
        <taxon>Campylobacterales</taxon>
        <taxon>Arcobacteraceae</taxon>
        <taxon>Arcobacter</taxon>
    </lineage>
</organism>
<feature type="domain" description="DUF4365" evidence="1">
    <location>
        <begin position="14"/>
        <end position="119"/>
    </location>
</feature>
<proteinExistence type="predicted"/>
<dbReference type="InterPro" id="IPR025375">
    <property type="entry name" value="DUF4365"/>
</dbReference>
<evidence type="ECO:0000259" key="1">
    <source>
        <dbReference type="Pfam" id="PF14280"/>
    </source>
</evidence>
<reference evidence="2 3" key="1">
    <citation type="submission" date="2017-02" db="EMBL/GenBank/DDBJ databases">
        <title>Arcobacter lacus sp. nov., a new species isolated from reclaimed water.</title>
        <authorList>
            <person name="Figueras M.J."/>
            <person name="Perez-Cataluna A."/>
            <person name="Salas-Masso N."/>
        </authorList>
    </citation>
    <scope>NUCLEOTIDE SEQUENCE [LARGE SCALE GENOMIC DNA]</scope>
    <source>
        <strain evidence="2 3">RW43-9</strain>
    </source>
</reference>
<dbReference type="Pfam" id="PF14280">
    <property type="entry name" value="DUF4365"/>
    <property type="match status" value="1"/>
</dbReference>
<dbReference type="Proteomes" id="UP000251311">
    <property type="component" value="Unassembled WGS sequence"/>
</dbReference>
<accession>A0ABX5JIR7</accession>
<sequence>MELPTRDAKHVTETSSYKIFSRNIPNHWIIREVSERDYGIDCYIELVNNQNQVTGELISVQLKGKQKIKWTKDDYFTFSGINISTTNYWMKFPTPVFICLVDLETEEVFYSSVKESVRKNFYSYIKQDTFSYKIYKKDKLEVSTLENFIFSYFSDKHWKNLDININTFLSNYARYTDFIKENTGRDCFMGVDIDRVLYLKVFYENIRFLCLHFQIEWKLKSISDYFSESQKSFGDAYYIHEYYIDEIVTKLGELLSPVSLKIKDHITNIESEYWHIMDLQLYNLVINIDDDGSVPSFI</sequence>
<evidence type="ECO:0000313" key="3">
    <source>
        <dbReference type="Proteomes" id="UP000251311"/>
    </source>
</evidence>
<protein>
    <recommendedName>
        <fullName evidence="1">DUF4365 domain-containing protein</fullName>
    </recommendedName>
</protein>
<evidence type="ECO:0000313" key="2">
    <source>
        <dbReference type="EMBL" id="PUE67295.1"/>
    </source>
</evidence>
<dbReference type="RefSeq" id="WP_210004242.1">
    <property type="nucleotide sequence ID" value="NZ_MUXF01000003.1"/>
</dbReference>
<comment type="caution">
    <text evidence="2">The sequence shown here is derived from an EMBL/GenBank/DDBJ whole genome shotgun (WGS) entry which is preliminary data.</text>
</comment>
<gene>
    <name evidence="2" type="ORF">B0175_02605</name>
</gene>
<name>A0ABX5JIR7_9BACT</name>
<dbReference type="EMBL" id="MUXF01000003">
    <property type="protein sequence ID" value="PUE67295.1"/>
    <property type="molecule type" value="Genomic_DNA"/>
</dbReference>